<feature type="transmembrane region" description="Helical" evidence="10">
    <location>
        <begin position="160"/>
        <end position="178"/>
    </location>
</feature>
<dbReference type="eggNOG" id="COG1696">
    <property type="taxonomic scope" value="Bacteria"/>
</dbReference>
<keyword evidence="8 9" id="KW-0012">Acyltransferase</keyword>
<evidence type="ECO:0000256" key="8">
    <source>
        <dbReference type="ARBA" id="ARBA00023315"/>
    </source>
</evidence>
<dbReference type="Proteomes" id="UP000009309">
    <property type="component" value="Unassembled WGS sequence"/>
</dbReference>
<dbReference type="AlphaFoldDB" id="I2GK02"/>
<comment type="similarity">
    <text evidence="2 9">Belongs to the membrane-bound acyltransferase family.</text>
</comment>
<dbReference type="InterPro" id="IPR028362">
    <property type="entry name" value="AlgI"/>
</dbReference>
<evidence type="ECO:0000256" key="4">
    <source>
        <dbReference type="ARBA" id="ARBA00022679"/>
    </source>
</evidence>
<comment type="subcellular location">
    <subcellularLocation>
        <location evidence="1">Cell membrane</location>
        <topology evidence="1">Multi-pass membrane protein</topology>
    </subcellularLocation>
</comment>
<feature type="transmembrane region" description="Helical" evidence="10">
    <location>
        <begin position="41"/>
        <end position="61"/>
    </location>
</feature>
<feature type="transmembrane region" description="Helical" evidence="10">
    <location>
        <begin position="81"/>
        <end position="104"/>
    </location>
</feature>
<dbReference type="InterPro" id="IPR004299">
    <property type="entry name" value="MBOAT_fam"/>
</dbReference>
<evidence type="ECO:0000256" key="7">
    <source>
        <dbReference type="ARBA" id="ARBA00023136"/>
    </source>
</evidence>
<dbReference type="PIRSF" id="PIRSF500217">
    <property type="entry name" value="AlgI"/>
    <property type="match status" value="1"/>
</dbReference>
<evidence type="ECO:0000256" key="6">
    <source>
        <dbReference type="ARBA" id="ARBA00022989"/>
    </source>
</evidence>
<reference evidence="11 12" key="1">
    <citation type="journal article" date="2012" name="J. Bacteriol.">
        <title>Genome Sequence of the Filamentous Bacterium Fibrisoma limi BUZ 3T.</title>
        <authorList>
            <person name="Filippini M."/>
            <person name="Qi W."/>
            <person name="Jaenicke S."/>
            <person name="Goesmann A."/>
            <person name="Smits T.H."/>
            <person name="Bagheri H.C."/>
        </authorList>
    </citation>
    <scope>NUCLEOTIDE SEQUENCE [LARGE SCALE GENOMIC DNA]</scope>
    <source>
        <strain evidence="12">BUZ 3T</strain>
    </source>
</reference>
<accession>I2GK02</accession>
<dbReference type="EC" id="2.3.1.-" evidence="11"/>
<organism evidence="11 12">
    <name type="scientific">Fibrisoma limi BUZ 3</name>
    <dbReference type="NCBI Taxonomy" id="1185876"/>
    <lineage>
        <taxon>Bacteria</taxon>
        <taxon>Pseudomonadati</taxon>
        <taxon>Bacteroidota</taxon>
        <taxon>Cytophagia</taxon>
        <taxon>Cytophagales</taxon>
        <taxon>Spirosomataceae</taxon>
        <taxon>Fibrisoma</taxon>
    </lineage>
</organism>
<feature type="transmembrane region" description="Helical" evidence="10">
    <location>
        <begin position="502"/>
        <end position="521"/>
    </location>
</feature>
<feature type="transmembrane region" description="Helical" evidence="10">
    <location>
        <begin position="116"/>
        <end position="134"/>
    </location>
</feature>
<protein>
    <submittedName>
        <fullName evidence="11">Membrane bound O-acyl transferase MBOAT family protein</fullName>
        <ecNumber evidence="11">2.3.1.-</ecNumber>
    </submittedName>
</protein>
<dbReference type="Pfam" id="PF03062">
    <property type="entry name" value="MBOAT"/>
    <property type="match status" value="1"/>
</dbReference>
<evidence type="ECO:0000313" key="11">
    <source>
        <dbReference type="EMBL" id="CCH54227.1"/>
    </source>
</evidence>
<evidence type="ECO:0000256" key="3">
    <source>
        <dbReference type="ARBA" id="ARBA00022475"/>
    </source>
</evidence>
<dbReference type="GO" id="GO:0016746">
    <property type="term" value="F:acyltransferase activity"/>
    <property type="evidence" value="ECO:0007669"/>
    <property type="project" value="UniProtKB-KW"/>
</dbReference>
<dbReference type="InterPro" id="IPR051085">
    <property type="entry name" value="MB_O-acyltransferase"/>
</dbReference>
<gene>
    <name evidence="11" type="primary">algI1</name>
    <name evidence="11" type="ORF">BN8_03375</name>
</gene>
<keyword evidence="4 9" id="KW-0808">Transferase</keyword>
<evidence type="ECO:0000256" key="10">
    <source>
        <dbReference type="SAM" id="Phobius"/>
    </source>
</evidence>
<evidence type="ECO:0000256" key="5">
    <source>
        <dbReference type="ARBA" id="ARBA00022692"/>
    </source>
</evidence>
<comment type="caution">
    <text evidence="11">The sequence shown here is derived from an EMBL/GenBank/DDBJ whole genome shotgun (WGS) entry which is preliminary data.</text>
</comment>
<feature type="transmembrane region" description="Helical" evidence="10">
    <location>
        <begin position="464"/>
        <end position="490"/>
    </location>
</feature>
<dbReference type="GO" id="GO:0005886">
    <property type="term" value="C:plasma membrane"/>
    <property type="evidence" value="ECO:0007669"/>
    <property type="project" value="UniProtKB-SubCell"/>
</dbReference>
<dbReference type="PANTHER" id="PTHR13285">
    <property type="entry name" value="ACYLTRANSFERASE"/>
    <property type="match status" value="1"/>
</dbReference>
<dbReference type="InterPro" id="IPR024194">
    <property type="entry name" value="Ac/AlaTfrase_AlgI/DltB"/>
</dbReference>
<keyword evidence="12" id="KW-1185">Reference proteome</keyword>
<evidence type="ECO:0000256" key="9">
    <source>
        <dbReference type="PIRNR" id="PIRNR016636"/>
    </source>
</evidence>
<evidence type="ECO:0000256" key="1">
    <source>
        <dbReference type="ARBA" id="ARBA00004651"/>
    </source>
</evidence>
<dbReference type="EMBL" id="CAIT01000006">
    <property type="protein sequence ID" value="CCH54227.1"/>
    <property type="molecule type" value="Genomic_DNA"/>
</dbReference>
<keyword evidence="7 9" id="KW-0472">Membrane</keyword>
<sequence length="533" mass="59517">MVTPGSTGRDYVHPEPDSGCSATHPVTELLIPPTCQPISPMVFNSFTFVIFFAVMLALHNAPLPWKVKKINLLLGSYLFYALWNPPFILLLWLSTVVDFYMARLIADEHRPARRKALLAVSLVLNLGMLSYFKYGGFLLENFTVLLDSLGIAFQAAKPDIILPVGISFYTFVTLSYTLDVYRRKFAPEPSLLNFALFVTYFPHLVAGPIVRPEDLIPQFKTPHRATADQLRWGLLLLSLGLFMKVTIADGLLADTADLIFSLPFPVQPLDAWTGVLAFSGQIFCDFAGYSTCAIGVSLCLGFVLPDNFRYPYAAIGFRDFWRRWHITLSTWLRDYLYIPLGGNRHGAFRTYINLMITMLLGGLWHGASWNFVVWGGLHGLFLCVERLIEQAGLRRAEAGEWAESKPLVSRASVVGLPGNQAVRRFGLALLTLFLVNITWVFFRAPTFDGAMLLMLCMFGAIPDAPVMLTTTAILTVGLVTVGLITCHWLLRDSSLVQLARRLPGWVLSLAWAALLILVILTQKGSGSFIYFQF</sequence>
<dbReference type="STRING" id="1185876.BN8_03375"/>
<feature type="transmembrane region" description="Helical" evidence="10">
    <location>
        <begin position="425"/>
        <end position="444"/>
    </location>
</feature>
<feature type="transmembrane region" description="Helical" evidence="10">
    <location>
        <begin position="230"/>
        <end position="252"/>
    </location>
</feature>
<evidence type="ECO:0000256" key="2">
    <source>
        <dbReference type="ARBA" id="ARBA00010323"/>
    </source>
</evidence>
<dbReference type="GO" id="GO:0042121">
    <property type="term" value="P:alginic acid biosynthetic process"/>
    <property type="evidence" value="ECO:0007669"/>
    <property type="project" value="InterPro"/>
</dbReference>
<evidence type="ECO:0000313" key="12">
    <source>
        <dbReference type="Proteomes" id="UP000009309"/>
    </source>
</evidence>
<dbReference type="PANTHER" id="PTHR13285:SF23">
    <property type="entry name" value="TEICHOIC ACID D-ALANYLTRANSFERASE"/>
    <property type="match status" value="1"/>
</dbReference>
<dbReference type="PIRSF" id="PIRSF016636">
    <property type="entry name" value="AlgI_DltB"/>
    <property type="match status" value="1"/>
</dbReference>
<proteinExistence type="inferred from homology"/>
<keyword evidence="3 9" id="KW-1003">Cell membrane</keyword>
<keyword evidence="6 10" id="KW-1133">Transmembrane helix</keyword>
<keyword evidence="5 10" id="KW-0812">Transmembrane</keyword>
<name>I2GK02_9BACT</name>